<reference evidence="2 3" key="1">
    <citation type="submission" date="2020-10" db="EMBL/GenBank/DDBJ databases">
        <title>Streptomyces ferrugineus complate genome analysis.</title>
        <authorList>
            <person name="Anwar N."/>
        </authorList>
    </citation>
    <scope>NUCLEOTIDE SEQUENCE [LARGE SCALE GENOMIC DNA]</scope>
    <source>
        <strain evidence="2 3">CCTCC AA2014009</strain>
    </source>
</reference>
<sequence length="413" mass="43320">MSKEVITVLPPGAADRPAEGPHVHGATAEGFGAVRDAFTANFVERGDRGAAVAVHRAGELVVDLWGGTADADAPAGEGRPWTRDTVQVLRSATKGVAATVVLLLADRGLIDLDAPVSDHWPEFAAAGKERITTRQLLSHQAGLAALDHALDRARAGDQITGASAVAAQHPLWEPGTSHGYHAQTFSWLLGELVRRVDGRSLGTVLAEDLTDLLGLDVWIGLPAEHHHRVGRVAAAASPHVSGGALRTRPRASVAAAYSDADSLTRRAFATVTPSPDENDPAWWSAELPASNGIATARGLAGFYAALAAGRILTRRTLAQARRLHTAGADQVLLSRTRFGLGFMLHGPASPMTSPMAFGHPGRGGTLAFTDPDLGVSFAYVTNTLQPNVTSDPRAQALLHALRQVLVRQGRAAA</sequence>
<dbReference type="Proteomes" id="UP000594205">
    <property type="component" value="Chromosome"/>
</dbReference>
<dbReference type="InterPro" id="IPR012338">
    <property type="entry name" value="Beta-lactam/transpept-like"/>
</dbReference>
<accession>A0A7M2SB45</accession>
<name>A0A7M2SB45_9ACTN</name>
<evidence type="ECO:0000313" key="2">
    <source>
        <dbReference type="EMBL" id="QOV33229.1"/>
    </source>
</evidence>
<dbReference type="PANTHER" id="PTHR43319">
    <property type="entry name" value="BETA-LACTAMASE-RELATED"/>
    <property type="match status" value="1"/>
</dbReference>
<dbReference type="InterPro" id="IPR001466">
    <property type="entry name" value="Beta-lactam-related"/>
</dbReference>
<keyword evidence="3" id="KW-1185">Reference proteome</keyword>
<gene>
    <name evidence="2" type="ORF">IM697_23580</name>
</gene>
<dbReference type="KEGG" id="sfeu:IM697_23580"/>
<evidence type="ECO:0000313" key="3">
    <source>
        <dbReference type="Proteomes" id="UP000594205"/>
    </source>
</evidence>
<dbReference type="PANTHER" id="PTHR43319:SF3">
    <property type="entry name" value="BETA-LACTAMASE-RELATED DOMAIN-CONTAINING PROTEIN"/>
    <property type="match status" value="1"/>
</dbReference>
<dbReference type="Pfam" id="PF00144">
    <property type="entry name" value="Beta-lactamase"/>
    <property type="match status" value="1"/>
</dbReference>
<dbReference type="AlphaFoldDB" id="A0A7M2SB45"/>
<proteinExistence type="predicted"/>
<organism evidence="2 3">
    <name type="scientific">Streptomyces ferrugineus</name>
    <dbReference type="NCBI Taxonomy" id="1413221"/>
    <lineage>
        <taxon>Bacteria</taxon>
        <taxon>Bacillati</taxon>
        <taxon>Actinomycetota</taxon>
        <taxon>Actinomycetes</taxon>
        <taxon>Kitasatosporales</taxon>
        <taxon>Streptomycetaceae</taxon>
        <taxon>Streptomyces</taxon>
    </lineage>
</organism>
<feature type="domain" description="Beta-lactamase-related" evidence="1">
    <location>
        <begin position="40"/>
        <end position="399"/>
    </location>
</feature>
<protein>
    <submittedName>
        <fullName evidence="2">Beta-lactamase family protein</fullName>
    </submittedName>
</protein>
<dbReference type="InterPro" id="IPR052907">
    <property type="entry name" value="Beta-lactamase/esterase"/>
</dbReference>
<dbReference type="SUPFAM" id="SSF56601">
    <property type="entry name" value="beta-lactamase/transpeptidase-like"/>
    <property type="match status" value="1"/>
</dbReference>
<dbReference type="Gene3D" id="3.40.710.10">
    <property type="entry name" value="DD-peptidase/beta-lactamase superfamily"/>
    <property type="match status" value="1"/>
</dbReference>
<dbReference type="EMBL" id="CP063373">
    <property type="protein sequence ID" value="QOV33229.1"/>
    <property type="molecule type" value="Genomic_DNA"/>
</dbReference>
<evidence type="ECO:0000259" key="1">
    <source>
        <dbReference type="Pfam" id="PF00144"/>
    </source>
</evidence>